<comment type="catalytic activity">
    <reaction evidence="12">
        <text>tRNA(Phe) + L-phenylalanine + ATP = L-phenylalanyl-tRNA(Phe) + AMP + diphosphate + H(+)</text>
        <dbReference type="Rhea" id="RHEA:19413"/>
        <dbReference type="Rhea" id="RHEA-COMP:9668"/>
        <dbReference type="Rhea" id="RHEA-COMP:9699"/>
        <dbReference type="ChEBI" id="CHEBI:15378"/>
        <dbReference type="ChEBI" id="CHEBI:30616"/>
        <dbReference type="ChEBI" id="CHEBI:33019"/>
        <dbReference type="ChEBI" id="CHEBI:58095"/>
        <dbReference type="ChEBI" id="CHEBI:78442"/>
        <dbReference type="ChEBI" id="CHEBI:78531"/>
        <dbReference type="ChEBI" id="CHEBI:456215"/>
        <dbReference type="EC" id="6.1.1.20"/>
    </reaction>
</comment>
<feature type="domain" description="Aminoacyl-transfer RNA synthetases class-II family profile" evidence="14">
    <location>
        <begin position="93"/>
        <end position="345"/>
    </location>
</feature>
<dbReference type="GO" id="GO:0000049">
    <property type="term" value="F:tRNA binding"/>
    <property type="evidence" value="ECO:0007669"/>
    <property type="project" value="InterPro"/>
</dbReference>
<keyword evidence="10" id="KW-0030">Aminoacyl-tRNA synthetase</keyword>
<dbReference type="PROSITE" id="PS50862">
    <property type="entry name" value="AA_TRNA_LIGASE_II"/>
    <property type="match status" value="1"/>
</dbReference>
<evidence type="ECO:0000256" key="5">
    <source>
        <dbReference type="ARBA" id="ARBA00022741"/>
    </source>
</evidence>
<evidence type="ECO:0000256" key="13">
    <source>
        <dbReference type="SAM" id="SignalP"/>
    </source>
</evidence>
<dbReference type="SMART" id="SM00896">
    <property type="entry name" value="FDX-ACB"/>
    <property type="match status" value="1"/>
</dbReference>
<evidence type="ECO:0000256" key="10">
    <source>
        <dbReference type="ARBA" id="ARBA00023146"/>
    </source>
</evidence>
<evidence type="ECO:0000259" key="15">
    <source>
        <dbReference type="PROSITE" id="PS51447"/>
    </source>
</evidence>
<dbReference type="PANTHER" id="PTHR11538:SF41">
    <property type="entry name" value="PHENYLALANINE--TRNA LIGASE, MITOCHONDRIAL"/>
    <property type="match status" value="1"/>
</dbReference>
<comment type="similarity">
    <text evidence="2">Belongs to the class-II aminoacyl-tRNA synthetase family.</text>
</comment>
<dbReference type="GO" id="GO:0005524">
    <property type="term" value="F:ATP binding"/>
    <property type="evidence" value="ECO:0007669"/>
    <property type="project" value="UniProtKB-KW"/>
</dbReference>
<dbReference type="Gene3D" id="3.30.70.380">
    <property type="entry name" value="Ferrodoxin-fold anticodon-binding domain"/>
    <property type="match status" value="1"/>
</dbReference>
<dbReference type="Gene3D" id="3.30.930.10">
    <property type="entry name" value="Bira Bifunctional Protein, Domain 2"/>
    <property type="match status" value="1"/>
</dbReference>
<protein>
    <recommendedName>
        <fullName evidence="3">phenylalanine--tRNA ligase</fullName>
        <ecNumber evidence="3">6.1.1.20</ecNumber>
    </recommendedName>
    <alternativeName>
        <fullName evidence="11">Phenylalanyl-tRNA synthetase</fullName>
    </alternativeName>
</protein>
<dbReference type="FunFam" id="3.30.70.380:FF:000002">
    <property type="entry name" value="phenylalanine--tRNA ligase, mitochondrial"/>
    <property type="match status" value="1"/>
</dbReference>
<evidence type="ECO:0000256" key="11">
    <source>
        <dbReference type="ARBA" id="ARBA00031194"/>
    </source>
</evidence>
<dbReference type="GO" id="GO:0006432">
    <property type="term" value="P:phenylalanyl-tRNA aminoacylation"/>
    <property type="evidence" value="ECO:0007669"/>
    <property type="project" value="InterPro"/>
</dbReference>
<evidence type="ECO:0000256" key="12">
    <source>
        <dbReference type="ARBA" id="ARBA00049255"/>
    </source>
</evidence>
<evidence type="ECO:0000313" key="17">
    <source>
        <dbReference type="Proteomes" id="UP001515480"/>
    </source>
</evidence>
<keyword evidence="7" id="KW-0648">Protein biosynthesis</keyword>
<keyword evidence="6" id="KW-0067">ATP-binding</keyword>
<dbReference type="SUPFAM" id="SSF54991">
    <property type="entry name" value="Anticodon-binding domain of PheRS"/>
    <property type="match status" value="1"/>
</dbReference>
<dbReference type="PROSITE" id="PS51447">
    <property type="entry name" value="FDX_ACB"/>
    <property type="match status" value="1"/>
</dbReference>
<sequence length="438" mass="49571">MAHRALVTRSMLASLLPVCGAWRTGAHVPSRFFPATHLAPSSVSSRRKHTGLMSAAATSRLITGEAGNNVTPYIENLVGRGLHKKKDHPLGIIKAKIESYFNSLGDTQFEIVDSLDPLVKAQACFDDLLIPEDHPGRKPSDTYYVSRLGGRDVSSSEDLLLRTHTSAHQSMLMREGKEAFLCTGDVYRRDEIDASHFPAFHQMEGVKLFDPALVGGEMSREEWLESPGCKLVADDLKKTLEGMCDELFGPVEKRWIDEYFPFTEPSFELEIYYNGDWMEVLGCGVIHSGVLSNVGLQSRHGWAFGLGLERLAMVLFSIPDIRLFWTDDKRFHSQFKEGKITKFKPYSKYPPNYKDIAFWIPEGFEPNDFFEIGRGVAGELVEKMDLIDEFTNPKTGRTSHCYRITYRSMDRSLTDEEINKLQFALRDLVTEQLGVELR</sequence>
<name>A0AB34JSA5_PRYPA</name>
<keyword evidence="8" id="KW-0809">Transit peptide</keyword>
<evidence type="ECO:0000256" key="4">
    <source>
        <dbReference type="ARBA" id="ARBA00022598"/>
    </source>
</evidence>
<dbReference type="GO" id="GO:0004826">
    <property type="term" value="F:phenylalanine-tRNA ligase activity"/>
    <property type="evidence" value="ECO:0007669"/>
    <property type="project" value="UniProtKB-EC"/>
</dbReference>
<comment type="subcellular location">
    <subcellularLocation>
        <location evidence="1">Mitochondrion matrix</location>
    </subcellularLocation>
</comment>
<keyword evidence="13" id="KW-0732">Signal</keyword>
<dbReference type="InterPro" id="IPR006195">
    <property type="entry name" value="aa-tRNA-synth_II"/>
</dbReference>
<accession>A0AB34JSA5</accession>
<evidence type="ECO:0000313" key="16">
    <source>
        <dbReference type="EMBL" id="KAL1523813.1"/>
    </source>
</evidence>
<feature type="signal peptide" evidence="13">
    <location>
        <begin position="1"/>
        <end position="21"/>
    </location>
</feature>
<dbReference type="SUPFAM" id="SSF55681">
    <property type="entry name" value="Class II aaRS and biotin synthetases"/>
    <property type="match status" value="1"/>
</dbReference>
<comment type="caution">
    <text evidence="16">The sequence shown here is derived from an EMBL/GenBank/DDBJ whole genome shotgun (WGS) entry which is preliminary data.</text>
</comment>
<keyword evidence="4" id="KW-0436">Ligase</keyword>
<organism evidence="16 17">
    <name type="scientific">Prymnesium parvum</name>
    <name type="common">Toxic golden alga</name>
    <dbReference type="NCBI Taxonomy" id="97485"/>
    <lineage>
        <taxon>Eukaryota</taxon>
        <taxon>Haptista</taxon>
        <taxon>Haptophyta</taxon>
        <taxon>Prymnesiophyceae</taxon>
        <taxon>Prymnesiales</taxon>
        <taxon>Prymnesiaceae</taxon>
        <taxon>Prymnesium</taxon>
    </lineage>
</organism>
<evidence type="ECO:0000256" key="8">
    <source>
        <dbReference type="ARBA" id="ARBA00022946"/>
    </source>
</evidence>
<dbReference type="PANTHER" id="PTHR11538">
    <property type="entry name" value="PHENYLALANYL-TRNA SYNTHETASE"/>
    <property type="match status" value="1"/>
</dbReference>
<feature type="chain" id="PRO_5044191677" description="phenylalanine--tRNA ligase" evidence="13">
    <location>
        <begin position="22"/>
        <end position="438"/>
    </location>
</feature>
<evidence type="ECO:0000256" key="7">
    <source>
        <dbReference type="ARBA" id="ARBA00022917"/>
    </source>
</evidence>
<dbReference type="Pfam" id="PF03147">
    <property type="entry name" value="FDX-ACB"/>
    <property type="match status" value="1"/>
</dbReference>
<keyword evidence="9" id="KW-0496">Mitochondrion</keyword>
<dbReference type="InterPro" id="IPR004530">
    <property type="entry name" value="Phe-tRNA-synth_IIc_mito"/>
</dbReference>
<dbReference type="InterPro" id="IPR045864">
    <property type="entry name" value="aa-tRNA-synth_II/BPL/LPL"/>
</dbReference>
<evidence type="ECO:0000256" key="2">
    <source>
        <dbReference type="ARBA" id="ARBA00008226"/>
    </source>
</evidence>
<evidence type="ECO:0000256" key="9">
    <source>
        <dbReference type="ARBA" id="ARBA00023128"/>
    </source>
</evidence>
<dbReference type="AlphaFoldDB" id="A0AB34JSA5"/>
<dbReference type="InterPro" id="IPR036690">
    <property type="entry name" value="Fdx_antiC-bd_sf"/>
</dbReference>
<proteinExistence type="inferred from homology"/>
<dbReference type="Pfam" id="PF01409">
    <property type="entry name" value="tRNA-synt_2d"/>
    <property type="match status" value="2"/>
</dbReference>
<keyword evidence="5" id="KW-0547">Nucleotide-binding</keyword>
<reference evidence="16 17" key="1">
    <citation type="journal article" date="2024" name="Science">
        <title>Giant polyketide synthase enzymes in the biosynthesis of giant marine polyether toxins.</title>
        <authorList>
            <person name="Fallon T.R."/>
            <person name="Shende V.V."/>
            <person name="Wierzbicki I.H."/>
            <person name="Pendleton A.L."/>
            <person name="Watervoot N.F."/>
            <person name="Auber R.P."/>
            <person name="Gonzalez D.J."/>
            <person name="Wisecaver J.H."/>
            <person name="Moore B.S."/>
        </authorList>
    </citation>
    <scope>NUCLEOTIDE SEQUENCE [LARGE SCALE GENOMIC DNA]</scope>
    <source>
        <strain evidence="16 17">12B1</strain>
    </source>
</reference>
<evidence type="ECO:0000256" key="3">
    <source>
        <dbReference type="ARBA" id="ARBA00012814"/>
    </source>
</evidence>
<dbReference type="EC" id="6.1.1.20" evidence="3"/>
<keyword evidence="17" id="KW-1185">Reference proteome</keyword>
<feature type="domain" description="FDX-ACB" evidence="15">
    <location>
        <begin position="347"/>
        <end position="438"/>
    </location>
</feature>
<evidence type="ECO:0000256" key="6">
    <source>
        <dbReference type="ARBA" id="ARBA00022840"/>
    </source>
</evidence>
<dbReference type="EMBL" id="JBGBPQ010000005">
    <property type="protein sequence ID" value="KAL1523813.1"/>
    <property type="molecule type" value="Genomic_DNA"/>
</dbReference>
<evidence type="ECO:0000259" key="14">
    <source>
        <dbReference type="PROSITE" id="PS50862"/>
    </source>
</evidence>
<dbReference type="GO" id="GO:0005759">
    <property type="term" value="C:mitochondrial matrix"/>
    <property type="evidence" value="ECO:0007669"/>
    <property type="project" value="UniProtKB-SubCell"/>
</dbReference>
<gene>
    <name evidence="16" type="ORF">AB1Y20_018735</name>
</gene>
<evidence type="ECO:0000256" key="1">
    <source>
        <dbReference type="ARBA" id="ARBA00004305"/>
    </source>
</evidence>
<dbReference type="NCBIfam" id="TIGR00469">
    <property type="entry name" value="pheS_mito"/>
    <property type="match status" value="1"/>
</dbReference>
<dbReference type="InterPro" id="IPR005121">
    <property type="entry name" value="Fdx_antiC-bd"/>
</dbReference>
<dbReference type="CDD" id="cd00496">
    <property type="entry name" value="PheRS_alpha_core"/>
    <property type="match status" value="1"/>
</dbReference>
<dbReference type="Proteomes" id="UP001515480">
    <property type="component" value="Unassembled WGS sequence"/>
</dbReference>
<dbReference type="InterPro" id="IPR002319">
    <property type="entry name" value="Phenylalanyl-tRNA_Synthase"/>
</dbReference>